<gene>
    <name evidence="8 9" type="primary">hemL</name>
    <name evidence="9" type="ORF">DW747_00850</name>
</gene>
<organism evidence="9 10">
    <name type="scientific">Coprococcus catus</name>
    <dbReference type="NCBI Taxonomy" id="116085"/>
    <lineage>
        <taxon>Bacteria</taxon>
        <taxon>Bacillati</taxon>
        <taxon>Bacillota</taxon>
        <taxon>Clostridia</taxon>
        <taxon>Lachnospirales</taxon>
        <taxon>Lachnospiraceae</taxon>
        <taxon>Coprococcus</taxon>
    </lineage>
</organism>
<sequence>MNSQEIFSKACELMPGGVNSPVRAYRAVGMTPPFIERAEESHIFDVDGNKYVDYVGSWGPMILGHAREEVVRAVTTAAVRGTSFGAPTNGEVELAELIRTAVPSMEMMRMVNSGTEAVMSAIRAARGYTGRDYIVKFEGCYHGHSDGLLVKAGSGLLTENVPDSAGVPKAFTDTTLIARYNDLDSVRKLFEQYGDKIAALIVEPVAANMGVVPPEEGFLQGLRDITKQYGAVLIFDEVITGFRLALGGAQSYYGVTPDMTTFGKIVGGGMPMAVYGGRREIMDCVSPAGPVYQAGTLSGNPVAVAAGTAMLKLLMDDTAVYDRLEEKSARIENAFRKAVEKYHIKAQVNRVGSLMSIFFTDRPVKSFDDVQTSDLAQFAKYFRVMKAYSMYIAPSQYEAFFVNDALSEVDFQMTERAIDAALSKLFDA</sequence>
<dbReference type="HAMAP" id="MF_00375">
    <property type="entry name" value="HemL_aminotrans_3"/>
    <property type="match status" value="1"/>
</dbReference>
<dbReference type="OrthoDB" id="9807885at2"/>
<evidence type="ECO:0000256" key="2">
    <source>
        <dbReference type="ARBA" id="ARBA00001933"/>
    </source>
</evidence>
<keyword evidence="6 8" id="KW-0413">Isomerase</keyword>
<dbReference type="NCBIfam" id="NF000818">
    <property type="entry name" value="PRK00062.1"/>
    <property type="match status" value="1"/>
</dbReference>
<dbReference type="GO" id="GO:0042286">
    <property type="term" value="F:glutamate-1-semialdehyde 2,1-aminomutase activity"/>
    <property type="evidence" value="ECO:0007669"/>
    <property type="project" value="UniProtKB-UniRule"/>
</dbReference>
<dbReference type="FunFam" id="3.40.640.10:FF:000021">
    <property type="entry name" value="Glutamate-1-semialdehyde 2,1-aminomutase"/>
    <property type="match status" value="1"/>
</dbReference>
<proteinExistence type="inferred from homology"/>
<evidence type="ECO:0000256" key="6">
    <source>
        <dbReference type="ARBA" id="ARBA00023235"/>
    </source>
</evidence>
<protein>
    <recommendedName>
        <fullName evidence="8">Glutamate-1-semialdehyde 2,1-aminomutase</fullName>
        <shortName evidence="8">GSA</shortName>
        <ecNumber evidence="8">5.4.3.8</ecNumber>
    </recommendedName>
    <alternativeName>
        <fullName evidence="8">Glutamate-1-semialdehyde aminotransferase</fullName>
        <shortName evidence="8">GSA-AT</shortName>
    </alternativeName>
</protein>
<dbReference type="Gene3D" id="3.90.1150.10">
    <property type="entry name" value="Aspartate Aminotransferase, domain 1"/>
    <property type="match status" value="1"/>
</dbReference>
<dbReference type="PROSITE" id="PS00600">
    <property type="entry name" value="AA_TRANSFER_CLASS_3"/>
    <property type="match status" value="1"/>
</dbReference>
<name>A0A3E2XQF3_9FIRM</name>
<dbReference type="GO" id="GO:0006782">
    <property type="term" value="P:protoporphyrinogen IX biosynthetic process"/>
    <property type="evidence" value="ECO:0007669"/>
    <property type="project" value="UniProtKB-UniRule"/>
</dbReference>
<evidence type="ECO:0000256" key="7">
    <source>
        <dbReference type="ARBA" id="ARBA00023244"/>
    </source>
</evidence>
<comment type="subcellular location">
    <subcellularLocation>
        <location evidence="8">Cytoplasm</location>
    </subcellularLocation>
</comment>
<dbReference type="InterPro" id="IPR015422">
    <property type="entry name" value="PyrdxlP-dep_Trfase_small"/>
</dbReference>
<dbReference type="InterPro" id="IPR004639">
    <property type="entry name" value="4pyrrol_synth_GluAld_NH2Trfase"/>
</dbReference>
<dbReference type="Pfam" id="PF00202">
    <property type="entry name" value="Aminotran_3"/>
    <property type="match status" value="1"/>
</dbReference>
<dbReference type="GO" id="GO:0005737">
    <property type="term" value="C:cytoplasm"/>
    <property type="evidence" value="ECO:0007669"/>
    <property type="project" value="UniProtKB-SubCell"/>
</dbReference>
<dbReference type="NCBIfam" id="TIGR00713">
    <property type="entry name" value="hemL"/>
    <property type="match status" value="1"/>
</dbReference>
<feature type="modified residue" description="N6-(pyridoxal phosphate)lysine" evidence="8">
    <location>
        <position position="264"/>
    </location>
</feature>
<comment type="similarity">
    <text evidence="4 8">Belongs to the class-III pyridoxal-phosphate-dependent aminotransferase family. HemL subfamily.</text>
</comment>
<dbReference type="InterPro" id="IPR015421">
    <property type="entry name" value="PyrdxlP-dep_Trfase_major"/>
</dbReference>
<comment type="cofactor">
    <cofactor evidence="2 8">
        <name>pyridoxal 5'-phosphate</name>
        <dbReference type="ChEBI" id="CHEBI:597326"/>
    </cofactor>
</comment>
<evidence type="ECO:0000256" key="3">
    <source>
        <dbReference type="ARBA" id="ARBA00004819"/>
    </source>
</evidence>
<dbReference type="Gene3D" id="3.40.640.10">
    <property type="entry name" value="Type I PLP-dependent aspartate aminotransferase-like (Major domain)"/>
    <property type="match status" value="1"/>
</dbReference>
<evidence type="ECO:0000313" key="9">
    <source>
        <dbReference type="EMBL" id="RGC51083.1"/>
    </source>
</evidence>
<dbReference type="SUPFAM" id="SSF53383">
    <property type="entry name" value="PLP-dependent transferases"/>
    <property type="match status" value="1"/>
</dbReference>
<comment type="subunit">
    <text evidence="8">Homodimer.</text>
</comment>
<evidence type="ECO:0000256" key="4">
    <source>
        <dbReference type="ARBA" id="ARBA00008981"/>
    </source>
</evidence>
<reference evidence="9 10" key="1">
    <citation type="submission" date="2018-08" db="EMBL/GenBank/DDBJ databases">
        <title>A genome reference for cultivated species of the human gut microbiota.</title>
        <authorList>
            <person name="Zou Y."/>
            <person name="Xue W."/>
            <person name="Luo G."/>
        </authorList>
    </citation>
    <scope>NUCLEOTIDE SEQUENCE [LARGE SCALE GENOMIC DNA]</scope>
    <source>
        <strain evidence="9 10">AM28-39</strain>
    </source>
</reference>
<evidence type="ECO:0000256" key="8">
    <source>
        <dbReference type="HAMAP-Rule" id="MF_00375"/>
    </source>
</evidence>
<keyword evidence="10" id="KW-1185">Reference proteome</keyword>
<accession>A0A3E2XQF3</accession>
<comment type="catalytic activity">
    <reaction evidence="1 8">
        <text>(S)-4-amino-5-oxopentanoate = 5-aminolevulinate</text>
        <dbReference type="Rhea" id="RHEA:14265"/>
        <dbReference type="ChEBI" id="CHEBI:57501"/>
        <dbReference type="ChEBI" id="CHEBI:356416"/>
        <dbReference type="EC" id="5.4.3.8"/>
    </reaction>
</comment>
<keyword evidence="5 8" id="KW-0663">Pyridoxal phosphate</keyword>
<dbReference type="EMBL" id="QVFD01000001">
    <property type="protein sequence ID" value="RGC51083.1"/>
    <property type="molecule type" value="Genomic_DNA"/>
</dbReference>
<dbReference type="CDD" id="cd00610">
    <property type="entry name" value="OAT_like"/>
    <property type="match status" value="1"/>
</dbReference>
<dbReference type="GO" id="GO:0030170">
    <property type="term" value="F:pyridoxal phosphate binding"/>
    <property type="evidence" value="ECO:0007669"/>
    <property type="project" value="InterPro"/>
</dbReference>
<dbReference type="PANTHER" id="PTHR43713:SF3">
    <property type="entry name" value="GLUTAMATE-1-SEMIALDEHYDE 2,1-AMINOMUTASE 1, CHLOROPLASTIC-RELATED"/>
    <property type="match status" value="1"/>
</dbReference>
<comment type="pathway">
    <text evidence="3">Porphyrin-containing compound metabolism; protoporphyrin-IX biosynthesis; 5-aminolevulinate from L-glutamyl-tRNA(Glu): step 2/2.</text>
</comment>
<dbReference type="PANTHER" id="PTHR43713">
    <property type="entry name" value="GLUTAMATE-1-SEMIALDEHYDE 2,1-AMINOMUTASE"/>
    <property type="match status" value="1"/>
</dbReference>
<comment type="caution">
    <text evidence="9">The sequence shown here is derived from an EMBL/GenBank/DDBJ whole genome shotgun (WGS) entry which is preliminary data.</text>
</comment>
<dbReference type="InterPro" id="IPR049704">
    <property type="entry name" value="Aminotrans_3_PPA_site"/>
</dbReference>
<dbReference type="UniPathway" id="UPA00251">
    <property type="reaction ID" value="UER00317"/>
</dbReference>
<dbReference type="AlphaFoldDB" id="A0A3E2XQF3"/>
<dbReference type="GO" id="GO:0008483">
    <property type="term" value="F:transaminase activity"/>
    <property type="evidence" value="ECO:0007669"/>
    <property type="project" value="InterPro"/>
</dbReference>
<evidence type="ECO:0000256" key="5">
    <source>
        <dbReference type="ARBA" id="ARBA00022898"/>
    </source>
</evidence>
<evidence type="ECO:0000256" key="1">
    <source>
        <dbReference type="ARBA" id="ARBA00001579"/>
    </source>
</evidence>
<dbReference type="Proteomes" id="UP000261231">
    <property type="component" value="Unassembled WGS sequence"/>
</dbReference>
<dbReference type="InterPro" id="IPR005814">
    <property type="entry name" value="Aminotrans_3"/>
</dbReference>
<dbReference type="EC" id="5.4.3.8" evidence="8"/>
<keyword evidence="8" id="KW-0963">Cytoplasm</keyword>
<dbReference type="InterPro" id="IPR015424">
    <property type="entry name" value="PyrdxlP-dep_Trfase"/>
</dbReference>
<keyword evidence="7 8" id="KW-0627">Porphyrin biosynthesis</keyword>
<evidence type="ECO:0000313" key="10">
    <source>
        <dbReference type="Proteomes" id="UP000261231"/>
    </source>
</evidence>
<dbReference type="RefSeq" id="WP_117538633.1">
    <property type="nucleotide sequence ID" value="NZ_QVFD01000001.1"/>
</dbReference>